<protein>
    <submittedName>
        <fullName evidence="1">Phytanoyl-CoA dioxygenase family protein</fullName>
    </submittedName>
</protein>
<dbReference type="Proteomes" id="UP000596130">
    <property type="component" value="Chromosome"/>
</dbReference>
<dbReference type="Gene3D" id="2.60.120.620">
    <property type="entry name" value="q2cbj1_9rhob like domain"/>
    <property type="match status" value="1"/>
</dbReference>
<dbReference type="EMBL" id="CP065959">
    <property type="protein sequence ID" value="QQC92096.1"/>
    <property type="molecule type" value="Genomic_DNA"/>
</dbReference>
<name>A0A7T4PKW7_9ACTN</name>
<dbReference type="GO" id="GO:0005506">
    <property type="term" value="F:iron ion binding"/>
    <property type="evidence" value="ECO:0007669"/>
    <property type="project" value="UniProtKB-ARBA"/>
</dbReference>
<dbReference type="RefSeq" id="WP_198503974.1">
    <property type="nucleotide sequence ID" value="NZ_CP065959.1"/>
</dbReference>
<proteinExistence type="predicted"/>
<evidence type="ECO:0000313" key="1">
    <source>
        <dbReference type="EMBL" id="QQC92096.1"/>
    </source>
</evidence>
<gene>
    <name evidence="1" type="ORF">I8755_29630</name>
</gene>
<sequence>MPKLTQSQVKGFEEDGFVFPVDALTQDRAAELRDTVLTHLADCHRQGGARAALAFGPKVHLMAEWAHRLVRRPELLEIAESMLGPDILVWGTQIFVKEPGGKTDLAWHQDALTYDLDSEGRLAAFRVWLALTPTSVENGTLRFAAATHRDGIRTHRRTPGLRGMMRGDEAAFDENDFVRHDVVLRPGQCSLHNMLVVHGSGLNRTKDTRVAFAIDYLAPSVRPSGGEDSALLVQGRDAYGHFVLEQPPSDDLGDEAMARCGDAVGMRMARLQAAEAERKKSGALVHG</sequence>
<dbReference type="InterPro" id="IPR008775">
    <property type="entry name" value="Phytyl_CoA_dOase-like"/>
</dbReference>
<evidence type="ECO:0000313" key="2">
    <source>
        <dbReference type="Proteomes" id="UP000596130"/>
    </source>
</evidence>
<reference evidence="1 2" key="1">
    <citation type="submission" date="2020-12" db="EMBL/GenBank/DDBJ databases">
        <title>Identification and biosynthesis of polyene macrolides produced by Streptomyces alfalfae Men-myco-93-63.</title>
        <authorList>
            <person name="Liu D."/>
            <person name="Li Y."/>
            <person name="Liu L."/>
            <person name="Han X."/>
            <person name="Shen F."/>
        </authorList>
    </citation>
    <scope>NUCLEOTIDE SEQUENCE [LARGE SCALE GENOMIC DNA]</scope>
    <source>
        <strain evidence="1 2">Men-myco-93-63</strain>
    </source>
</reference>
<dbReference type="GO" id="GO:0016706">
    <property type="term" value="F:2-oxoglutarate-dependent dioxygenase activity"/>
    <property type="evidence" value="ECO:0007669"/>
    <property type="project" value="UniProtKB-ARBA"/>
</dbReference>
<dbReference type="Pfam" id="PF05721">
    <property type="entry name" value="PhyH"/>
    <property type="match status" value="1"/>
</dbReference>
<dbReference type="PANTHER" id="PTHR20883:SF48">
    <property type="entry name" value="ECTOINE DIOXYGENASE"/>
    <property type="match status" value="1"/>
</dbReference>
<dbReference type="AlphaFoldDB" id="A0A7T4PKW7"/>
<keyword evidence="1" id="KW-0560">Oxidoreductase</keyword>
<accession>A0A7T4PKW7</accession>
<dbReference type="PANTHER" id="PTHR20883">
    <property type="entry name" value="PHYTANOYL-COA DIOXYGENASE DOMAIN CONTAINING 1"/>
    <property type="match status" value="1"/>
</dbReference>
<dbReference type="SUPFAM" id="SSF51197">
    <property type="entry name" value="Clavaminate synthase-like"/>
    <property type="match status" value="1"/>
</dbReference>
<organism evidence="1 2">
    <name type="scientific">Streptomyces alfalfae</name>
    <dbReference type="NCBI Taxonomy" id="1642299"/>
    <lineage>
        <taxon>Bacteria</taxon>
        <taxon>Bacillati</taxon>
        <taxon>Actinomycetota</taxon>
        <taxon>Actinomycetes</taxon>
        <taxon>Kitasatosporales</taxon>
        <taxon>Streptomycetaceae</taxon>
        <taxon>Streptomyces</taxon>
    </lineage>
</organism>
<keyword evidence="1" id="KW-0223">Dioxygenase</keyword>